<keyword evidence="2" id="KW-1185">Reference proteome</keyword>
<sequence length="63" mass="7107">STLLQYALLISSLGKPVRIKYIPLLALIVARRRSAANRPSKPPGQNWPRAFEKCHPELKARKS</sequence>
<organism evidence="1 2">
    <name type="scientific">Macroventuria anomochaeta</name>
    <dbReference type="NCBI Taxonomy" id="301207"/>
    <lineage>
        <taxon>Eukaryota</taxon>
        <taxon>Fungi</taxon>
        <taxon>Dikarya</taxon>
        <taxon>Ascomycota</taxon>
        <taxon>Pezizomycotina</taxon>
        <taxon>Dothideomycetes</taxon>
        <taxon>Pleosporomycetidae</taxon>
        <taxon>Pleosporales</taxon>
        <taxon>Pleosporineae</taxon>
        <taxon>Didymellaceae</taxon>
        <taxon>Macroventuria</taxon>
    </lineage>
</organism>
<comment type="caution">
    <text evidence="1">The sequence shown here is derived from an EMBL/GenBank/DDBJ whole genome shotgun (WGS) entry which is preliminary data.</text>
</comment>
<evidence type="ECO:0000313" key="1">
    <source>
        <dbReference type="EMBL" id="KAF2623895.1"/>
    </source>
</evidence>
<protein>
    <submittedName>
        <fullName evidence="1">Uncharacterized protein</fullName>
    </submittedName>
</protein>
<name>A0ACB6RPL7_9PLEO</name>
<proteinExistence type="predicted"/>
<gene>
    <name evidence="1" type="ORF">BU25DRAFT_375193</name>
</gene>
<reference evidence="1" key="1">
    <citation type="journal article" date="2020" name="Stud. Mycol.">
        <title>101 Dothideomycetes genomes: a test case for predicting lifestyles and emergence of pathogens.</title>
        <authorList>
            <person name="Haridas S."/>
            <person name="Albert R."/>
            <person name="Binder M."/>
            <person name="Bloem J."/>
            <person name="Labutti K."/>
            <person name="Salamov A."/>
            <person name="Andreopoulos B."/>
            <person name="Baker S."/>
            <person name="Barry K."/>
            <person name="Bills G."/>
            <person name="Bluhm B."/>
            <person name="Cannon C."/>
            <person name="Castanera R."/>
            <person name="Culley D."/>
            <person name="Daum C."/>
            <person name="Ezra D."/>
            <person name="Gonzalez J."/>
            <person name="Henrissat B."/>
            <person name="Kuo A."/>
            <person name="Liang C."/>
            <person name="Lipzen A."/>
            <person name="Lutzoni F."/>
            <person name="Magnuson J."/>
            <person name="Mondo S."/>
            <person name="Nolan M."/>
            <person name="Ohm R."/>
            <person name="Pangilinan J."/>
            <person name="Park H.-J."/>
            <person name="Ramirez L."/>
            <person name="Alfaro M."/>
            <person name="Sun H."/>
            <person name="Tritt A."/>
            <person name="Yoshinaga Y."/>
            <person name="Zwiers L.-H."/>
            <person name="Turgeon B."/>
            <person name="Goodwin S."/>
            <person name="Spatafora J."/>
            <person name="Crous P."/>
            <person name="Grigoriev I."/>
        </authorList>
    </citation>
    <scope>NUCLEOTIDE SEQUENCE</scope>
    <source>
        <strain evidence="1">CBS 525.71</strain>
    </source>
</reference>
<evidence type="ECO:0000313" key="2">
    <source>
        <dbReference type="Proteomes" id="UP000799754"/>
    </source>
</evidence>
<dbReference type="Proteomes" id="UP000799754">
    <property type="component" value="Unassembled WGS sequence"/>
</dbReference>
<dbReference type="EMBL" id="MU006734">
    <property type="protein sequence ID" value="KAF2623895.1"/>
    <property type="molecule type" value="Genomic_DNA"/>
</dbReference>
<feature type="non-terminal residue" evidence="1">
    <location>
        <position position="1"/>
    </location>
</feature>
<accession>A0ACB6RPL7</accession>